<evidence type="ECO:0000256" key="1">
    <source>
        <dbReference type="SAM" id="SignalP"/>
    </source>
</evidence>
<protein>
    <submittedName>
        <fullName evidence="2">Uncharacterized protein</fullName>
    </submittedName>
</protein>
<dbReference type="EMBL" id="BAABDQ010000018">
    <property type="protein sequence ID" value="GAA3579124.1"/>
    <property type="molecule type" value="Genomic_DNA"/>
</dbReference>
<evidence type="ECO:0000313" key="2">
    <source>
        <dbReference type="EMBL" id="GAA3579124.1"/>
    </source>
</evidence>
<organism evidence="2 3">
    <name type="scientific">Nonomuraea rosea</name>
    <dbReference type="NCBI Taxonomy" id="638574"/>
    <lineage>
        <taxon>Bacteria</taxon>
        <taxon>Bacillati</taxon>
        <taxon>Actinomycetota</taxon>
        <taxon>Actinomycetes</taxon>
        <taxon>Streptosporangiales</taxon>
        <taxon>Streptosporangiaceae</taxon>
        <taxon>Nonomuraea</taxon>
    </lineage>
</organism>
<proteinExistence type="predicted"/>
<accession>A0ABP6YAX3</accession>
<keyword evidence="3" id="KW-1185">Reference proteome</keyword>
<feature type="signal peptide" evidence="1">
    <location>
        <begin position="1"/>
        <end position="27"/>
    </location>
</feature>
<keyword evidence="1" id="KW-0732">Signal</keyword>
<sequence>MRRLIAVLAVGAAATALPIVTAGPAVATPAPRTVSMLDCLAGVGLIVLDPASPTRLACRFGTYNGRPVGGI</sequence>
<comment type="caution">
    <text evidence="2">The sequence shown here is derived from an EMBL/GenBank/DDBJ whole genome shotgun (WGS) entry which is preliminary data.</text>
</comment>
<evidence type="ECO:0000313" key="3">
    <source>
        <dbReference type="Proteomes" id="UP001500630"/>
    </source>
</evidence>
<name>A0ABP6YAX3_9ACTN</name>
<feature type="chain" id="PRO_5046256626" evidence="1">
    <location>
        <begin position="28"/>
        <end position="71"/>
    </location>
</feature>
<gene>
    <name evidence="2" type="ORF">GCM10022419_070730</name>
</gene>
<reference evidence="3" key="1">
    <citation type="journal article" date="2019" name="Int. J. Syst. Evol. Microbiol.">
        <title>The Global Catalogue of Microorganisms (GCM) 10K type strain sequencing project: providing services to taxonomists for standard genome sequencing and annotation.</title>
        <authorList>
            <consortium name="The Broad Institute Genomics Platform"/>
            <consortium name="The Broad Institute Genome Sequencing Center for Infectious Disease"/>
            <person name="Wu L."/>
            <person name="Ma J."/>
        </authorList>
    </citation>
    <scope>NUCLEOTIDE SEQUENCE [LARGE SCALE GENOMIC DNA]</scope>
    <source>
        <strain evidence="3">JCM 17326</strain>
    </source>
</reference>
<dbReference type="RefSeq" id="WP_345568659.1">
    <property type="nucleotide sequence ID" value="NZ_BAABDQ010000018.1"/>
</dbReference>
<dbReference type="Proteomes" id="UP001500630">
    <property type="component" value="Unassembled WGS sequence"/>
</dbReference>